<dbReference type="SUPFAM" id="SSF54285">
    <property type="entry name" value="MoaD/ThiS"/>
    <property type="match status" value="1"/>
</dbReference>
<protein>
    <submittedName>
        <fullName evidence="1">Molybdopterin synthase sulfur carrier subunit</fullName>
    </submittedName>
</protein>
<dbReference type="Proteomes" id="UP000320300">
    <property type="component" value="Unassembled WGS sequence"/>
</dbReference>
<accession>A0A521CAM3</accession>
<proteinExistence type="predicted"/>
<dbReference type="AlphaFoldDB" id="A0A521CAM3"/>
<dbReference type="Pfam" id="PF02597">
    <property type="entry name" value="ThiS"/>
    <property type="match status" value="1"/>
</dbReference>
<dbReference type="InterPro" id="IPR012675">
    <property type="entry name" value="Beta-grasp_dom_sf"/>
</dbReference>
<dbReference type="EMBL" id="FXTN01000003">
    <property type="protein sequence ID" value="SMO56483.1"/>
    <property type="molecule type" value="Genomic_DNA"/>
</dbReference>
<name>A0A521CAM3_9SPHI</name>
<sequence length="77" mass="8515">MNIKILLFGRLTELLGQNVLHLEDMADTDSLSRFLSVQYPGLAQINYQIAVNQEIIHGNRLLTDGMTVALMPPFSGG</sequence>
<dbReference type="InterPro" id="IPR016155">
    <property type="entry name" value="Mopterin_synth/thiamin_S_b"/>
</dbReference>
<dbReference type="Gene3D" id="3.10.20.30">
    <property type="match status" value="1"/>
</dbReference>
<reference evidence="1 2" key="1">
    <citation type="submission" date="2017-05" db="EMBL/GenBank/DDBJ databases">
        <authorList>
            <person name="Varghese N."/>
            <person name="Submissions S."/>
        </authorList>
    </citation>
    <scope>NUCLEOTIDE SEQUENCE [LARGE SCALE GENOMIC DNA]</scope>
    <source>
        <strain evidence="1 2">DSM 19036</strain>
    </source>
</reference>
<keyword evidence="2" id="KW-1185">Reference proteome</keyword>
<evidence type="ECO:0000313" key="2">
    <source>
        <dbReference type="Proteomes" id="UP000320300"/>
    </source>
</evidence>
<dbReference type="InterPro" id="IPR003749">
    <property type="entry name" value="ThiS/MoaD-like"/>
</dbReference>
<dbReference type="CDD" id="cd00754">
    <property type="entry name" value="Ubl_MoaD"/>
    <property type="match status" value="1"/>
</dbReference>
<dbReference type="RefSeq" id="WP_142527560.1">
    <property type="nucleotide sequence ID" value="NZ_CBCSJO010000004.1"/>
</dbReference>
<evidence type="ECO:0000313" key="1">
    <source>
        <dbReference type="EMBL" id="SMO56483.1"/>
    </source>
</evidence>
<gene>
    <name evidence="1" type="ORF">SAMN06265348_103384</name>
</gene>
<organism evidence="1 2">
    <name type="scientific">Pedobacter westerhofensis</name>
    <dbReference type="NCBI Taxonomy" id="425512"/>
    <lineage>
        <taxon>Bacteria</taxon>
        <taxon>Pseudomonadati</taxon>
        <taxon>Bacteroidota</taxon>
        <taxon>Sphingobacteriia</taxon>
        <taxon>Sphingobacteriales</taxon>
        <taxon>Sphingobacteriaceae</taxon>
        <taxon>Pedobacter</taxon>
    </lineage>
</organism>
<dbReference type="OrthoDB" id="1191081at2"/>